<sequence length="81" mass="9015">MNISFIPKSVNGAILLMNSIDDQADTFFGKNIPYGIYILEVQLSHQSEAASIINLSASKQIEIKKRQEQVHVLLEKLEGEG</sequence>
<evidence type="ECO:0000313" key="1">
    <source>
        <dbReference type="EMBL" id="BFG70958.1"/>
    </source>
</evidence>
<gene>
    <name evidence="1" type="ORF">KACHI17_18390</name>
</gene>
<protein>
    <submittedName>
        <fullName evidence="1">Uncharacterized protein</fullName>
    </submittedName>
</protein>
<accession>A0AAT9GKF6</accession>
<reference evidence="1" key="1">
    <citation type="submission" date="2024-02" db="EMBL/GenBank/DDBJ databases">
        <title>Sediminibacterium planktonica sp. nov. and Sediminibacterium longus sp. nov., isolated from surface lake and river water.</title>
        <authorList>
            <person name="Watanabe K."/>
            <person name="Takemine S."/>
            <person name="Ishii Y."/>
            <person name="Ogata Y."/>
            <person name="Shindo C."/>
            <person name="Suda W."/>
        </authorList>
    </citation>
    <scope>NUCLEOTIDE SEQUENCE</scope>
    <source>
        <strain evidence="1">KACHI17</strain>
    </source>
</reference>
<organism evidence="1">
    <name type="scientific">Sediminibacterium sp. KACHI17</name>
    <dbReference type="NCBI Taxonomy" id="1751071"/>
    <lineage>
        <taxon>Bacteria</taxon>
        <taxon>Pseudomonadati</taxon>
        <taxon>Bacteroidota</taxon>
        <taxon>Chitinophagia</taxon>
        <taxon>Chitinophagales</taxon>
        <taxon>Chitinophagaceae</taxon>
        <taxon>Sediminibacterium</taxon>
    </lineage>
</organism>
<dbReference type="EMBL" id="AP029612">
    <property type="protein sequence ID" value="BFG70958.1"/>
    <property type="molecule type" value="Genomic_DNA"/>
</dbReference>
<dbReference type="AlphaFoldDB" id="A0AAT9GKF6"/>
<name>A0AAT9GKF6_9BACT</name>
<proteinExistence type="predicted"/>